<evidence type="ECO:0000313" key="2">
    <source>
        <dbReference type="EMBL" id="BAD68229.1"/>
    </source>
</evidence>
<name>Q5VQP6_ORYSJ</name>
<sequence>MGWIKMPFDCFNVRAIVRNARQVSSFFSSPLSRWLCSSTSTTSPPRRIPATRTLSAREQPTASRSHISSRRGGGALFALLGGSGRLLGCGGGGAFPFNLRGCARRPERGRGAPRRPPFVALLEVRRIHWCGTAALRRTSRARLVARFVALLKVRILWGISTNVSLAPRRLFVALLKGTRILQCDISANTLRAPLAPSSISQGGLNPYYYLFPSCGQIYLVAFMLP</sequence>
<organism evidence="2">
    <name type="scientific">Oryza sativa subsp. japonica</name>
    <name type="common">Rice</name>
    <dbReference type="NCBI Taxonomy" id="39947"/>
    <lineage>
        <taxon>Eukaryota</taxon>
        <taxon>Viridiplantae</taxon>
        <taxon>Streptophyta</taxon>
        <taxon>Embryophyta</taxon>
        <taxon>Tracheophyta</taxon>
        <taxon>Spermatophyta</taxon>
        <taxon>Magnoliopsida</taxon>
        <taxon>Liliopsida</taxon>
        <taxon>Poales</taxon>
        <taxon>Poaceae</taxon>
        <taxon>BOP clade</taxon>
        <taxon>Oryzoideae</taxon>
        <taxon>Oryzeae</taxon>
        <taxon>Oryzinae</taxon>
        <taxon>Oryza</taxon>
        <taxon>Oryza sativa</taxon>
    </lineage>
</organism>
<dbReference type="Proteomes" id="UP000817658">
    <property type="component" value="Chromosome 1"/>
</dbReference>
<feature type="region of interest" description="Disordered" evidence="1">
    <location>
        <begin position="37"/>
        <end position="69"/>
    </location>
</feature>
<feature type="compositionally biased region" description="Low complexity" evidence="1">
    <location>
        <begin position="37"/>
        <end position="53"/>
    </location>
</feature>
<proteinExistence type="predicted"/>
<reference evidence="2" key="1">
    <citation type="journal article" date="2002" name="Nature">
        <title>The genome sequence and structure of rice chromosome 1.</title>
        <authorList>
            <person name="Sasaki T."/>
            <person name="Matsumoto T."/>
            <person name="Yamamoto K."/>
            <person name="Sakata K."/>
            <person name="Baba T."/>
            <person name="Katayose Y."/>
            <person name="Wu J."/>
            <person name="Niimura Y."/>
            <person name="Cheng Z."/>
            <person name="Nagamura Y."/>
            <person name="Antonio B.A."/>
            <person name="Kanamori H."/>
            <person name="Hosokawa S."/>
            <person name="Masukawa M."/>
            <person name="Arikawa K."/>
            <person name="Chiden Y."/>
            <person name="Hayashi M."/>
            <person name="Okamoto M."/>
            <person name="Ando T."/>
            <person name="Aoki H."/>
            <person name="Arita K."/>
            <person name="Hamada M."/>
            <person name="Harada C."/>
            <person name="Hijishita S."/>
            <person name="Honda M."/>
            <person name="Ichikawa Y."/>
            <person name="Idonuma A."/>
            <person name="Iijima M."/>
            <person name="Ikeda M."/>
            <person name="Ikeno M."/>
            <person name="Itoh S."/>
            <person name="Itoh T."/>
            <person name="Itoh Y."/>
            <person name="Itoh Y."/>
            <person name="Iwabuchi A."/>
            <person name="Kamiya K."/>
            <person name="Karasawa W."/>
            <person name="Katagiri S."/>
            <person name="Kikuta A."/>
            <person name="Kobayashi N."/>
            <person name="Kono I."/>
            <person name="Machita K."/>
            <person name="Maehara T."/>
            <person name="Mizuno H."/>
            <person name="Mizubayashi T."/>
            <person name="Mukai Y."/>
            <person name="Nagasaki H."/>
            <person name="Nakashima M."/>
            <person name="Nakama Y."/>
            <person name="Nakamichi Y."/>
            <person name="Nakamura M."/>
            <person name="Namiki N."/>
            <person name="Negishi M."/>
            <person name="Ohta I."/>
            <person name="Ono N."/>
            <person name="Saji S."/>
            <person name="Sakai K."/>
            <person name="Shibata M."/>
            <person name="Shimokawa T."/>
            <person name="Shomura A."/>
            <person name="Song J."/>
            <person name="Takazaki Y."/>
            <person name="Terasawa K."/>
            <person name="Tsuji K."/>
            <person name="Waki K."/>
            <person name="Yamagata H."/>
            <person name="Yamane H."/>
            <person name="Yoshiki S."/>
            <person name="Yoshihara R."/>
            <person name="Yukawa K."/>
            <person name="Zhong H."/>
            <person name="Iwama H."/>
            <person name="Endo T."/>
            <person name="Ito H."/>
            <person name="Hahn J.H."/>
            <person name="Kim H.I."/>
            <person name="Eun M.Y."/>
            <person name="Yano M."/>
            <person name="Jiang J."/>
            <person name="Gojobori T."/>
        </authorList>
    </citation>
    <scope>NUCLEOTIDE SEQUENCE [LARGE SCALE GENOMIC DNA]</scope>
</reference>
<dbReference type="AlphaFoldDB" id="Q5VQP6"/>
<protein>
    <submittedName>
        <fullName evidence="2">Uncharacterized protein</fullName>
    </submittedName>
</protein>
<accession>Q5VQP6</accession>
<evidence type="ECO:0000256" key="1">
    <source>
        <dbReference type="SAM" id="MobiDB-lite"/>
    </source>
</evidence>
<gene>
    <name evidence="2" type="primary">P0468B07.22</name>
</gene>
<dbReference type="EMBL" id="AP003260">
    <property type="protein sequence ID" value="BAD68229.1"/>
    <property type="molecule type" value="Genomic_DNA"/>
</dbReference>